<dbReference type="GO" id="GO:1990879">
    <property type="term" value="C:CST complex"/>
    <property type="evidence" value="ECO:0007669"/>
    <property type="project" value="TreeGrafter"/>
</dbReference>
<comment type="caution">
    <text evidence="10">The sequence shown here is derived from an EMBL/GenBank/DDBJ whole genome shotgun (WGS) entry which is preliminary data.</text>
</comment>
<evidence type="ECO:0000256" key="2">
    <source>
        <dbReference type="ARBA" id="ARBA00004574"/>
    </source>
</evidence>
<feature type="compositionally biased region" description="Low complexity" evidence="9">
    <location>
        <begin position="54"/>
        <end position="66"/>
    </location>
</feature>
<reference evidence="10" key="2">
    <citation type="submission" date="2021-12" db="EMBL/GenBank/DDBJ databases">
        <title>Resequencing data analysis of finger millet.</title>
        <authorList>
            <person name="Hatakeyama M."/>
            <person name="Aluri S."/>
            <person name="Balachadran M.T."/>
            <person name="Sivarajan S.R."/>
            <person name="Poveda L."/>
            <person name="Shimizu-Inatsugi R."/>
            <person name="Schlapbach R."/>
            <person name="Sreeman S.M."/>
            <person name="Shimizu K.K."/>
        </authorList>
    </citation>
    <scope>NUCLEOTIDE SEQUENCE</scope>
</reference>
<gene>
    <name evidence="10" type="primary">gb22763</name>
    <name evidence="10" type="ORF">PR202_gb22763</name>
</gene>
<evidence type="ECO:0000313" key="10">
    <source>
        <dbReference type="EMBL" id="GJN34121.1"/>
    </source>
</evidence>
<evidence type="ECO:0000313" key="11">
    <source>
        <dbReference type="Proteomes" id="UP001054889"/>
    </source>
</evidence>
<sequence length="393" mass="41783">MEEPSPAADPPRRLTVADLLLLRRPTTGASSLHFPSAPASTAPSTSQPRKKPKLAAAASSNPASKPSTAPFAPISYPVLLSGMLSLPSAASPAACRNNCFSFSDHSTTTSSSSSCPAAASVCCCILDFDPAALGREIRVLAWNYLPSVRLHGTAGVLEVVRWCLVEGPAPAPKPAFLATIPLKCAPKNADLAARSFVFGVVRSVSAVFSMPRLKSDVSDNSVGFLAELICCGCRQCQKSLPKGDQGHKFEAVKFLYFIELASAWRPVLAWLVGKLVYISGLKKQMVSVREKASYTMLVSSTKTLMAWCPSYRVNLPSDCLPENCGGVYAGVITGIFMQGAVVELDNAVWLLIDDQQLPPPHSLRVGAIVSNYKLALEGPVAYLDHCDVGDSIS</sequence>
<evidence type="ECO:0000256" key="3">
    <source>
        <dbReference type="ARBA" id="ARBA00006332"/>
    </source>
</evidence>
<dbReference type="GO" id="GO:0003697">
    <property type="term" value="F:single-stranded DNA binding"/>
    <property type="evidence" value="ECO:0007669"/>
    <property type="project" value="TreeGrafter"/>
</dbReference>
<proteinExistence type="inferred from homology"/>
<dbReference type="InterPro" id="IPR028262">
    <property type="entry name" value="CTC1_plant"/>
</dbReference>
<keyword evidence="8" id="KW-0539">Nucleus</keyword>
<evidence type="ECO:0000256" key="6">
    <source>
        <dbReference type="ARBA" id="ARBA00022895"/>
    </source>
</evidence>
<keyword evidence="6" id="KW-0779">Telomere</keyword>
<evidence type="ECO:0000256" key="7">
    <source>
        <dbReference type="ARBA" id="ARBA00023125"/>
    </source>
</evidence>
<reference evidence="10" key="1">
    <citation type="journal article" date="2018" name="DNA Res.">
        <title>Multiple hybrid de novo genome assembly of finger millet, an orphan allotetraploid crop.</title>
        <authorList>
            <person name="Hatakeyama M."/>
            <person name="Aluri S."/>
            <person name="Balachadran M.T."/>
            <person name="Sivarajan S.R."/>
            <person name="Patrignani A."/>
            <person name="Gruter S."/>
            <person name="Poveda L."/>
            <person name="Shimizu-Inatsugi R."/>
            <person name="Baeten J."/>
            <person name="Francoijs K.J."/>
            <person name="Nataraja K.N."/>
            <person name="Reddy Y.A.N."/>
            <person name="Phadnis S."/>
            <person name="Ravikumar R.L."/>
            <person name="Schlapbach R."/>
            <person name="Sreeman S.M."/>
            <person name="Shimizu K.K."/>
        </authorList>
    </citation>
    <scope>NUCLEOTIDE SEQUENCE</scope>
</reference>
<dbReference type="AlphaFoldDB" id="A0AAV5FGI5"/>
<keyword evidence="5" id="KW-0158">Chromosome</keyword>
<dbReference type="Pfam" id="PF15491">
    <property type="entry name" value="CTC1_2"/>
    <property type="match status" value="1"/>
</dbReference>
<name>A0AAV5FGI5_ELECO</name>
<evidence type="ECO:0000256" key="9">
    <source>
        <dbReference type="SAM" id="MobiDB-lite"/>
    </source>
</evidence>
<dbReference type="GO" id="GO:0045740">
    <property type="term" value="P:positive regulation of DNA replication"/>
    <property type="evidence" value="ECO:0007669"/>
    <property type="project" value="TreeGrafter"/>
</dbReference>
<dbReference type="Proteomes" id="UP001054889">
    <property type="component" value="Unassembled WGS sequence"/>
</dbReference>
<evidence type="ECO:0000256" key="8">
    <source>
        <dbReference type="ARBA" id="ARBA00023242"/>
    </source>
</evidence>
<evidence type="ECO:0000256" key="4">
    <source>
        <dbReference type="ARBA" id="ARBA00016175"/>
    </source>
</evidence>
<protein>
    <recommendedName>
        <fullName evidence="4">CST complex subunit CTC1</fullName>
    </recommendedName>
</protein>
<feature type="region of interest" description="Disordered" evidence="9">
    <location>
        <begin position="28"/>
        <end position="66"/>
    </location>
</feature>
<dbReference type="PANTHER" id="PTHR14865:SF2">
    <property type="entry name" value="CST COMPLEX SUBUNIT CTC1"/>
    <property type="match status" value="1"/>
</dbReference>
<dbReference type="EMBL" id="BQKI01000085">
    <property type="protein sequence ID" value="GJN34121.1"/>
    <property type="molecule type" value="Genomic_DNA"/>
</dbReference>
<comment type="similarity">
    <text evidence="3">Belongs to the CTC1 family.</text>
</comment>
<dbReference type="InterPro" id="IPR042617">
    <property type="entry name" value="CTC1-like"/>
</dbReference>
<keyword evidence="11" id="KW-1185">Reference proteome</keyword>
<evidence type="ECO:0000256" key="5">
    <source>
        <dbReference type="ARBA" id="ARBA00022454"/>
    </source>
</evidence>
<dbReference type="GO" id="GO:0042162">
    <property type="term" value="F:telomeric DNA binding"/>
    <property type="evidence" value="ECO:0007669"/>
    <property type="project" value="TreeGrafter"/>
</dbReference>
<organism evidence="10 11">
    <name type="scientific">Eleusine coracana subsp. coracana</name>
    <dbReference type="NCBI Taxonomy" id="191504"/>
    <lineage>
        <taxon>Eukaryota</taxon>
        <taxon>Viridiplantae</taxon>
        <taxon>Streptophyta</taxon>
        <taxon>Embryophyta</taxon>
        <taxon>Tracheophyta</taxon>
        <taxon>Spermatophyta</taxon>
        <taxon>Magnoliopsida</taxon>
        <taxon>Liliopsida</taxon>
        <taxon>Poales</taxon>
        <taxon>Poaceae</taxon>
        <taxon>PACMAD clade</taxon>
        <taxon>Chloridoideae</taxon>
        <taxon>Cynodonteae</taxon>
        <taxon>Eleusininae</taxon>
        <taxon>Eleusine</taxon>
    </lineage>
</organism>
<feature type="compositionally biased region" description="Low complexity" evidence="9">
    <location>
        <begin position="35"/>
        <end position="46"/>
    </location>
</feature>
<dbReference type="PANTHER" id="PTHR14865">
    <property type="entry name" value="CST COMPLEX SUBUNIT CTC1"/>
    <property type="match status" value="1"/>
</dbReference>
<accession>A0AAV5FGI5</accession>
<comment type="subcellular location">
    <subcellularLocation>
        <location evidence="2">Chromosome</location>
        <location evidence="2">Telomere</location>
    </subcellularLocation>
    <subcellularLocation>
        <location evidence="1">Nucleus</location>
    </subcellularLocation>
</comment>
<evidence type="ECO:0000256" key="1">
    <source>
        <dbReference type="ARBA" id="ARBA00004123"/>
    </source>
</evidence>
<dbReference type="GO" id="GO:0010833">
    <property type="term" value="P:telomere maintenance via telomere lengthening"/>
    <property type="evidence" value="ECO:0007669"/>
    <property type="project" value="TreeGrafter"/>
</dbReference>
<keyword evidence="7" id="KW-0238">DNA-binding</keyword>